<feature type="compositionally biased region" description="Low complexity" evidence="1">
    <location>
        <begin position="50"/>
        <end position="83"/>
    </location>
</feature>
<feature type="compositionally biased region" description="Gly residues" evidence="1">
    <location>
        <begin position="84"/>
        <end position="96"/>
    </location>
</feature>
<evidence type="ECO:0000313" key="3">
    <source>
        <dbReference type="Proteomes" id="UP000652013"/>
    </source>
</evidence>
<feature type="compositionally biased region" description="Polar residues" evidence="1">
    <location>
        <begin position="109"/>
        <end position="123"/>
    </location>
</feature>
<evidence type="ECO:0000256" key="1">
    <source>
        <dbReference type="SAM" id="MobiDB-lite"/>
    </source>
</evidence>
<dbReference type="RefSeq" id="WP_203938611.1">
    <property type="nucleotide sequence ID" value="NZ_BAAAGJ010000005.1"/>
</dbReference>
<reference evidence="2" key="1">
    <citation type="submission" date="2021-01" db="EMBL/GenBank/DDBJ databases">
        <title>Whole genome shotgun sequence of Spirilliplanes yamanashiensis NBRC 15828.</title>
        <authorList>
            <person name="Komaki H."/>
            <person name="Tamura T."/>
        </authorList>
    </citation>
    <scope>NUCLEOTIDE SEQUENCE</scope>
    <source>
        <strain evidence="2">NBRC 15828</strain>
    </source>
</reference>
<keyword evidence="3" id="KW-1185">Reference proteome</keyword>
<comment type="caution">
    <text evidence="2">The sequence shown here is derived from an EMBL/GenBank/DDBJ whole genome shotgun (WGS) entry which is preliminary data.</text>
</comment>
<feature type="compositionally biased region" description="Low complexity" evidence="1">
    <location>
        <begin position="11"/>
        <end position="25"/>
    </location>
</feature>
<dbReference type="Proteomes" id="UP000652013">
    <property type="component" value="Unassembled WGS sequence"/>
</dbReference>
<organism evidence="2 3">
    <name type="scientific">Spirilliplanes yamanashiensis</name>
    <dbReference type="NCBI Taxonomy" id="42233"/>
    <lineage>
        <taxon>Bacteria</taxon>
        <taxon>Bacillati</taxon>
        <taxon>Actinomycetota</taxon>
        <taxon>Actinomycetes</taxon>
        <taxon>Micromonosporales</taxon>
        <taxon>Micromonosporaceae</taxon>
        <taxon>Spirilliplanes</taxon>
    </lineage>
</organism>
<dbReference type="EMBL" id="BOOY01000019">
    <property type="protein sequence ID" value="GIJ03329.1"/>
    <property type="molecule type" value="Genomic_DNA"/>
</dbReference>
<sequence>MEPTPTPAERQQPAPAPSSGAAVPQPRSPEERSSAPLPLDGPARFPAQPEPAAYQFTAAAAPQPARPAEQGAPRNGGLLLPNGAAGGGTANGGGAPAGDRTGNGASFRPSPQWSTAPGLTVDTQMVPLGGRRTADEQGAPAPAPVSGSASVSGRVAVPQPAVPQPAAPAAEEPDAGPRGRRAAPEEPAAAPKRPGDVEQTRIKIWDEESVTSYRTEWHEVKAQFVDDPVVALTRAHDLLTEAVHQLTDGLLAERDDLDPLKRSDSPDTESMRVAMRGYREFLDRILTL</sequence>
<name>A0A8J4DJH4_9ACTN</name>
<feature type="region of interest" description="Disordered" evidence="1">
    <location>
        <begin position="1"/>
        <end position="200"/>
    </location>
</feature>
<gene>
    <name evidence="2" type="ORF">Sya03_26810</name>
</gene>
<proteinExistence type="predicted"/>
<feature type="compositionally biased region" description="Low complexity" evidence="1">
    <location>
        <begin position="138"/>
        <end position="159"/>
    </location>
</feature>
<accession>A0A8J4DJH4</accession>
<protein>
    <submittedName>
        <fullName evidence="2">Uncharacterized protein</fullName>
    </submittedName>
</protein>
<evidence type="ECO:0000313" key="2">
    <source>
        <dbReference type="EMBL" id="GIJ03329.1"/>
    </source>
</evidence>
<dbReference type="AlphaFoldDB" id="A0A8J4DJH4"/>